<gene>
    <name evidence="1" type="ORF">H131_13873</name>
</gene>
<evidence type="ECO:0000313" key="1">
    <source>
        <dbReference type="EMBL" id="EON72037.1"/>
    </source>
</evidence>
<accession>R7ZD39</accession>
<comment type="caution">
    <text evidence="1">The sequence shown here is derived from an EMBL/GenBank/DDBJ whole genome shotgun (WGS) entry which is preliminary data.</text>
</comment>
<dbReference type="Proteomes" id="UP000013911">
    <property type="component" value="Unassembled WGS sequence"/>
</dbReference>
<dbReference type="EMBL" id="AQPX01000020">
    <property type="protein sequence ID" value="EON72037.1"/>
    <property type="molecule type" value="Genomic_DNA"/>
</dbReference>
<protein>
    <submittedName>
        <fullName evidence="1">Transposase</fullName>
    </submittedName>
</protein>
<name>R7ZD39_LYSSH</name>
<dbReference type="AlphaFoldDB" id="R7ZD39"/>
<proteinExistence type="predicted"/>
<sequence length="34" mass="4156">MKQIYALRKEMIKRVIADAKEKHGMRWTTLCYSR</sequence>
<dbReference type="HOGENOM" id="CLU_3374466_0_0_9"/>
<reference evidence="1 2" key="1">
    <citation type="submission" date="2013-04" db="EMBL/GenBank/DDBJ databases">
        <title>Draft genome of the heavy metal tolerant bacterium Lysinibacillus sphaericus strain OT4b.31.</title>
        <authorList>
            <person name="Pena-Montenegro T.D."/>
            <person name="Dussan J."/>
        </authorList>
    </citation>
    <scope>NUCLEOTIDE SEQUENCE [LARGE SCALE GENOMIC DNA]</scope>
    <source>
        <strain evidence="1 2">OT4b.31</strain>
    </source>
</reference>
<organism evidence="1 2">
    <name type="scientific">Lysinibacillus sphaericus OT4b.31</name>
    <dbReference type="NCBI Taxonomy" id="1285586"/>
    <lineage>
        <taxon>Bacteria</taxon>
        <taxon>Bacillati</taxon>
        <taxon>Bacillota</taxon>
        <taxon>Bacilli</taxon>
        <taxon>Bacillales</taxon>
        <taxon>Bacillaceae</taxon>
        <taxon>Lysinibacillus</taxon>
    </lineage>
</organism>
<evidence type="ECO:0000313" key="2">
    <source>
        <dbReference type="Proteomes" id="UP000013911"/>
    </source>
</evidence>